<feature type="non-terminal residue" evidence="1">
    <location>
        <position position="1"/>
    </location>
</feature>
<name>A0A699IJU8_TANCI</name>
<reference evidence="1" key="1">
    <citation type="journal article" date="2019" name="Sci. Rep.">
        <title>Draft genome of Tanacetum cinerariifolium, the natural source of mosquito coil.</title>
        <authorList>
            <person name="Yamashiro T."/>
            <person name="Shiraishi A."/>
            <person name="Satake H."/>
            <person name="Nakayama K."/>
        </authorList>
    </citation>
    <scope>NUCLEOTIDE SEQUENCE</scope>
</reference>
<dbReference type="AlphaFoldDB" id="A0A699IJU8"/>
<evidence type="ECO:0000313" key="1">
    <source>
        <dbReference type="EMBL" id="GEZ68636.1"/>
    </source>
</evidence>
<dbReference type="EMBL" id="BKCJ010310013">
    <property type="protein sequence ID" value="GEZ68636.1"/>
    <property type="molecule type" value="Genomic_DNA"/>
</dbReference>
<sequence length="169" mass="19235">VQDYALWDVIGSGNSFVPVTQTTITKGGDITITMSGPMTAEEKIKKKNDVKERSILLMALSNEHLMTFNQHKDAKSLFVAIKTRFGGNEAIKKTQKTLLKQMYRTLVLQAQSLLTLFLTGFRKLNKPDLETMSIDDLYKNFKIVKQKVTNINKRTKTKPKQNRARNGKE</sequence>
<gene>
    <name evidence="1" type="ORF">Tci_540609</name>
</gene>
<protein>
    <submittedName>
        <fullName evidence="1">Ribonuclease H-like domain-containing protein</fullName>
    </submittedName>
</protein>
<proteinExistence type="predicted"/>
<accession>A0A699IJU8</accession>
<comment type="caution">
    <text evidence="1">The sequence shown here is derived from an EMBL/GenBank/DDBJ whole genome shotgun (WGS) entry which is preliminary data.</text>
</comment>
<organism evidence="1">
    <name type="scientific">Tanacetum cinerariifolium</name>
    <name type="common">Dalmatian daisy</name>
    <name type="synonym">Chrysanthemum cinerariifolium</name>
    <dbReference type="NCBI Taxonomy" id="118510"/>
    <lineage>
        <taxon>Eukaryota</taxon>
        <taxon>Viridiplantae</taxon>
        <taxon>Streptophyta</taxon>
        <taxon>Embryophyta</taxon>
        <taxon>Tracheophyta</taxon>
        <taxon>Spermatophyta</taxon>
        <taxon>Magnoliopsida</taxon>
        <taxon>eudicotyledons</taxon>
        <taxon>Gunneridae</taxon>
        <taxon>Pentapetalae</taxon>
        <taxon>asterids</taxon>
        <taxon>campanulids</taxon>
        <taxon>Asterales</taxon>
        <taxon>Asteraceae</taxon>
        <taxon>Asteroideae</taxon>
        <taxon>Anthemideae</taxon>
        <taxon>Anthemidinae</taxon>
        <taxon>Tanacetum</taxon>
    </lineage>
</organism>